<dbReference type="EMBL" id="UZAL01039938">
    <property type="protein sequence ID" value="VDP76257.1"/>
    <property type="molecule type" value="Genomic_DNA"/>
</dbReference>
<gene>
    <name evidence="1" type="ORF">SMTD_LOCUS18140</name>
</gene>
<dbReference type="Proteomes" id="UP000269396">
    <property type="component" value="Unassembled WGS sequence"/>
</dbReference>
<dbReference type="AlphaFoldDB" id="A0A183PUV4"/>
<keyword evidence="2" id="KW-1185">Reference proteome</keyword>
<proteinExistence type="predicted"/>
<dbReference type="STRING" id="31246.A0A183PUV4"/>
<dbReference type="SUPFAM" id="SSF56219">
    <property type="entry name" value="DNase I-like"/>
    <property type="match status" value="1"/>
</dbReference>
<reference evidence="1 2" key="1">
    <citation type="submission" date="2018-11" db="EMBL/GenBank/DDBJ databases">
        <authorList>
            <consortium name="Pathogen Informatics"/>
        </authorList>
    </citation>
    <scope>NUCLEOTIDE SEQUENCE [LARGE SCALE GENOMIC DNA]</scope>
    <source>
        <strain>Denwood</strain>
        <strain evidence="2">Zambia</strain>
    </source>
</reference>
<dbReference type="InterPro" id="IPR036691">
    <property type="entry name" value="Endo/exonu/phosph_ase_sf"/>
</dbReference>
<sequence>MLLYSGHLEENSPYTQGVALILSKEARKPLIRWESYGSRNTKPSFKTKNDGITVNVIQCYVPTNDSNDDDKDRFYERLQSIMVKCSRKNLIILVGDLNAKVGMDNTGYEDIMGRHRLTGKKERERFQALQDLLEEEETTMGDNWKGIKETLTSTCQEVLSHNKHHHKEWISIDSLDKNQEKDKKKAIDDNRTIPEKAKVQTEYTESVRSVKRGISADRQECIEYLAITAEKLQMREI</sequence>
<evidence type="ECO:0000313" key="2">
    <source>
        <dbReference type="Proteomes" id="UP000269396"/>
    </source>
</evidence>
<dbReference type="Gene3D" id="3.60.10.10">
    <property type="entry name" value="Endonuclease/exonuclease/phosphatase"/>
    <property type="match status" value="1"/>
</dbReference>
<name>A0A183PUV4_9TREM</name>
<accession>A0A183PUV4</accession>
<organism evidence="1 2">
    <name type="scientific">Schistosoma mattheei</name>
    <dbReference type="NCBI Taxonomy" id="31246"/>
    <lineage>
        <taxon>Eukaryota</taxon>
        <taxon>Metazoa</taxon>
        <taxon>Spiralia</taxon>
        <taxon>Lophotrochozoa</taxon>
        <taxon>Platyhelminthes</taxon>
        <taxon>Trematoda</taxon>
        <taxon>Digenea</taxon>
        <taxon>Strigeidida</taxon>
        <taxon>Schistosomatoidea</taxon>
        <taxon>Schistosomatidae</taxon>
        <taxon>Schistosoma</taxon>
    </lineage>
</organism>
<protein>
    <submittedName>
        <fullName evidence="1">Uncharacterized protein</fullName>
    </submittedName>
</protein>
<evidence type="ECO:0000313" key="1">
    <source>
        <dbReference type="EMBL" id="VDP76257.1"/>
    </source>
</evidence>